<organism evidence="2">
    <name type="scientific">Arion vulgaris</name>
    <dbReference type="NCBI Taxonomy" id="1028688"/>
    <lineage>
        <taxon>Eukaryota</taxon>
        <taxon>Metazoa</taxon>
        <taxon>Spiralia</taxon>
        <taxon>Lophotrochozoa</taxon>
        <taxon>Mollusca</taxon>
        <taxon>Gastropoda</taxon>
        <taxon>Heterobranchia</taxon>
        <taxon>Euthyneura</taxon>
        <taxon>Panpulmonata</taxon>
        <taxon>Eupulmonata</taxon>
        <taxon>Stylommatophora</taxon>
        <taxon>Helicina</taxon>
        <taxon>Arionoidea</taxon>
        <taxon>Arionidae</taxon>
        <taxon>Arion</taxon>
    </lineage>
</organism>
<sequence length="82" mass="8847">MLLIVILNALLASLTILPHELAEKANADFSWFKSRRSDFIASGLIPYGSVTVIRNGTPSAQSVAQGMNFVAPATILEISEKM</sequence>
<accession>A0A0B7AKJ8</accession>
<keyword evidence="1" id="KW-0732">Signal</keyword>
<evidence type="ECO:0000313" key="2">
    <source>
        <dbReference type="EMBL" id="CEK81559.1"/>
    </source>
</evidence>
<feature type="signal peptide" evidence="1">
    <location>
        <begin position="1"/>
        <end position="22"/>
    </location>
</feature>
<feature type="chain" id="PRO_5002111724" evidence="1">
    <location>
        <begin position="23"/>
        <end position="82"/>
    </location>
</feature>
<proteinExistence type="predicted"/>
<evidence type="ECO:0000256" key="1">
    <source>
        <dbReference type="SAM" id="SignalP"/>
    </source>
</evidence>
<reference evidence="2" key="1">
    <citation type="submission" date="2014-12" db="EMBL/GenBank/DDBJ databases">
        <title>Insight into the proteome of Arion vulgaris.</title>
        <authorList>
            <person name="Aradska J."/>
            <person name="Bulat T."/>
            <person name="Smidak R."/>
            <person name="Sarate P."/>
            <person name="Gangsoo J."/>
            <person name="Sialana F."/>
            <person name="Bilban M."/>
            <person name="Lubec G."/>
        </authorList>
    </citation>
    <scope>NUCLEOTIDE SEQUENCE</scope>
    <source>
        <tissue evidence="2">Skin</tissue>
    </source>
</reference>
<name>A0A0B7AKJ8_9EUPU</name>
<protein>
    <submittedName>
        <fullName evidence="2">Uncharacterized protein</fullName>
    </submittedName>
</protein>
<dbReference type="AlphaFoldDB" id="A0A0B7AKJ8"/>
<gene>
    <name evidence="2" type="primary">ORF126669</name>
</gene>
<dbReference type="EMBL" id="HACG01034694">
    <property type="protein sequence ID" value="CEK81559.1"/>
    <property type="molecule type" value="Transcribed_RNA"/>
</dbReference>